<dbReference type="Gene3D" id="3.40.50.300">
    <property type="entry name" value="P-loop containing nucleotide triphosphate hydrolases"/>
    <property type="match status" value="1"/>
</dbReference>
<sequence length="306" mass="35033">MLKQLQHLIDNNKLSHAYLFDGQNRGQLKDEAMRFAAQILCSNNDICQSRVQNLNHADFILLETSEATIKKELIEDLLHRMNQKPIEGTHKVYIIMDFDKVTVQGENSILKFLEEPPVNTVAILVTTAPKSILPTIHSRCQHIFIQASEDDLTKHSDLDIPKSVLATMNALNLSKEEAVEWYETQQFNDLKGVIIKWCQTLLNSDTMGLIQIVNILDTLDSREKQLMGIDMIQLYLQDLMYVLIGDNVVSYPEMEEHIQQQANLLTIDKCLAMIDHTLTAKQQLLQYVNITLVYEALAIQMLNEVK</sequence>
<proteinExistence type="predicted"/>
<dbReference type="PANTHER" id="PTHR11669">
    <property type="entry name" value="REPLICATION FACTOR C / DNA POLYMERASE III GAMMA-TAU SUBUNIT"/>
    <property type="match status" value="1"/>
</dbReference>
<reference evidence="1 2" key="1">
    <citation type="journal article" date="2018" name="Front. Microbiol.">
        <title>Description and Comparative Genomics of Macrococcus caseolyticus subsp. hominis subsp. nov., Macrococcus goetzii sp. nov., Macrococcus epidermidis sp. nov., and Macrococcus bohemicus sp. nov., Novel Macrococci From Human Clinical Material With Virulence Potential and Suspected Uptake of Foreign DNA by Natural Transformation.</title>
        <authorList>
            <person name="Maslanova I."/>
            <person name="Wertheimer Z."/>
            <person name="Sedlacek I."/>
            <person name="Svec P."/>
            <person name="Indrakova A."/>
            <person name="Kovarovic V."/>
            <person name="Schumann P."/>
            <person name="Sproer C."/>
            <person name="Kralova S."/>
            <person name="Sedo O."/>
            <person name="Kristofova L."/>
            <person name="Vrbovska V."/>
            <person name="Fuzik T."/>
            <person name="Petras P."/>
            <person name="Zdrahal Z."/>
            <person name="Ruzickova V."/>
            <person name="Doskar J."/>
            <person name="Pantucek R."/>
        </authorList>
    </citation>
    <scope>NUCLEOTIDE SEQUENCE [LARGE SCALE GENOMIC DNA]</scope>
    <source>
        <strain evidence="1 2">01/688</strain>
    </source>
</reference>
<dbReference type="SUPFAM" id="SSF52540">
    <property type="entry name" value="P-loop containing nucleoside triphosphate hydrolases"/>
    <property type="match status" value="1"/>
</dbReference>
<protein>
    <submittedName>
        <fullName evidence="1">DNA polymerase III subunit delta</fullName>
    </submittedName>
</protein>
<dbReference type="AlphaFoldDB" id="A0A327ZML9"/>
<evidence type="ECO:0000313" key="1">
    <source>
        <dbReference type="EMBL" id="RAK43671.1"/>
    </source>
</evidence>
<organism evidence="1 2">
    <name type="scientific">Macrococcus epidermidis</name>
    <dbReference type="NCBI Taxonomy" id="1902580"/>
    <lineage>
        <taxon>Bacteria</taxon>
        <taxon>Bacillati</taxon>
        <taxon>Bacillota</taxon>
        <taxon>Bacilli</taxon>
        <taxon>Bacillales</taxon>
        <taxon>Staphylococcaceae</taxon>
        <taxon>Macrococcus</taxon>
    </lineage>
</organism>
<dbReference type="GO" id="GO:0006261">
    <property type="term" value="P:DNA-templated DNA replication"/>
    <property type="evidence" value="ECO:0007669"/>
    <property type="project" value="TreeGrafter"/>
</dbReference>
<dbReference type="EMBL" id="PZJH01000011">
    <property type="protein sequence ID" value="RAK43671.1"/>
    <property type="molecule type" value="Genomic_DNA"/>
</dbReference>
<dbReference type="PANTHER" id="PTHR11669:SF8">
    <property type="entry name" value="DNA POLYMERASE III SUBUNIT DELTA"/>
    <property type="match status" value="1"/>
</dbReference>
<evidence type="ECO:0000313" key="2">
    <source>
        <dbReference type="Proteomes" id="UP000249808"/>
    </source>
</evidence>
<gene>
    <name evidence="1" type="ORF">BHU61_12775</name>
</gene>
<dbReference type="InterPro" id="IPR050238">
    <property type="entry name" value="DNA_Rep/Repair_Clamp_Loader"/>
</dbReference>
<dbReference type="Pfam" id="PF13177">
    <property type="entry name" value="DNA_pol3_delta2"/>
    <property type="match status" value="1"/>
</dbReference>
<comment type="caution">
    <text evidence="1">The sequence shown here is derived from an EMBL/GenBank/DDBJ whole genome shotgun (WGS) entry which is preliminary data.</text>
</comment>
<name>A0A327ZML9_9STAP</name>
<accession>A0A327ZML9</accession>
<dbReference type="InterPro" id="IPR027417">
    <property type="entry name" value="P-loop_NTPase"/>
</dbReference>
<dbReference type="RefSeq" id="WP_111717439.1">
    <property type="nucleotide sequence ID" value="NZ_CP073819.1"/>
</dbReference>
<keyword evidence="2" id="KW-1185">Reference proteome</keyword>
<dbReference type="Proteomes" id="UP000249808">
    <property type="component" value="Unassembled WGS sequence"/>
</dbReference>